<dbReference type="SUPFAM" id="SSF54654">
    <property type="entry name" value="CI-2 family of serine protease inhibitors"/>
    <property type="match status" value="1"/>
</dbReference>
<dbReference type="PROSITE" id="PS00285">
    <property type="entry name" value="POTATO_INHIBITOR"/>
    <property type="match status" value="1"/>
</dbReference>
<dbReference type="PANTHER" id="PTHR33091">
    <property type="entry name" value="PROTEIN, PUTATIVE, EXPRESSED-RELATED"/>
    <property type="match status" value="1"/>
</dbReference>
<name>R0G1H7_9BRAS</name>
<dbReference type="GO" id="GO:0009611">
    <property type="term" value="P:response to wounding"/>
    <property type="evidence" value="ECO:0007669"/>
    <property type="project" value="InterPro"/>
</dbReference>
<dbReference type="AlphaFoldDB" id="R0G1H7"/>
<evidence type="ECO:0000313" key="5">
    <source>
        <dbReference type="Proteomes" id="UP000029121"/>
    </source>
</evidence>
<proteinExistence type="inferred from homology"/>
<evidence type="ECO:0000256" key="3">
    <source>
        <dbReference type="ARBA" id="ARBA00022900"/>
    </source>
</evidence>
<dbReference type="eggNOG" id="ENOG502SAT0">
    <property type="taxonomic scope" value="Eukaryota"/>
</dbReference>
<comment type="similarity">
    <text evidence="1">Belongs to the protease inhibitor I13 (potato type I serine protease inhibitor) family.</text>
</comment>
<dbReference type="Proteomes" id="UP000029121">
    <property type="component" value="Unassembled WGS sequence"/>
</dbReference>
<organism evidence="4 5">
    <name type="scientific">Capsella rubella</name>
    <dbReference type="NCBI Taxonomy" id="81985"/>
    <lineage>
        <taxon>Eukaryota</taxon>
        <taxon>Viridiplantae</taxon>
        <taxon>Streptophyta</taxon>
        <taxon>Embryophyta</taxon>
        <taxon>Tracheophyta</taxon>
        <taxon>Spermatophyta</taxon>
        <taxon>Magnoliopsida</taxon>
        <taxon>eudicotyledons</taxon>
        <taxon>Gunneridae</taxon>
        <taxon>Pentapetalae</taxon>
        <taxon>rosids</taxon>
        <taxon>malvids</taxon>
        <taxon>Brassicales</taxon>
        <taxon>Brassicaceae</taxon>
        <taxon>Camelineae</taxon>
        <taxon>Capsella</taxon>
    </lineage>
</organism>
<evidence type="ECO:0000313" key="4">
    <source>
        <dbReference type="EMBL" id="EOA29086.1"/>
    </source>
</evidence>
<dbReference type="Gene3D" id="3.30.10.10">
    <property type="entry name" value="Trypsin Inhibitor V, subunit A"/>
    <property type="match status" value="1"/>
</dbReference>
<accession>R0G1H7</accession>
<dbReference type="InterPro" id="IPR036354">
    <property type="entry name" value="Prot_inh_pot1_sf"/>
</dbReference>
<keyword evidence="3" id="KW-0722">Serine protease inhibitor</keyword>
<dbReference type="EMBL" id="KB870808">
    <property type="protein sequence ID" value="EOA29086.1"/>
    <property type="molecule type" value="Genomic_DNA"/>
</dbReference>
<keyword evidence="2" id="KW-0646">Protease inhibitor</keyword>
<evidence type="ECO:0000256" key="2">
    <source>
        <dbReference type="ARBA" id="ARBA00022690"/>
    </source>
</evidence>
<protein>
    <submittedName>
        <fullName evidence="4">Uncharacterized protein</fullName>
    </submittedName>
</protein>
<keyword evidence="5" id="KW-1185">Reference proteome</keyword>
<reference evidence="5" key="1">
    <citation type="journal article" date="2013" name="Nat. Genet.">
        <title>The Capsella rubella genome and the genomic consequences of rapid mating system evolution.</title>
        <authorList>
            <person name="Slotte T."/>
            <person name="Hazzouri K.M."/>
            <person name="Agren J.A."/>
            <person name="Koenig D."/>
            <person name="Maumus F."/>
            <person name="Guo Y.L."/>
            <person name="Steige K."/>
            <person name="Platts A.E."/>
            <person name="Escobar J.S."/>
            <person name="Newman L.K."/>
            <person name="Wang W."/>
            <person name="Mandakova T."/>
            <person name="Vello E."/>
            <person name="Smith L.M."/>
            <person name="Henz S.R."/>
            <person name="Steffen J."/>
            <person name="Takuno S."/>
            <person name="Brandvain Y."/>
            <person name="Coop G."/>
            <person name="Andolfatto P."/>
            <person name="Hu T.T."/>
            <person name="Blanchette M."/>
            <person name="Clark R.M."/>
            <person name="Quesneville H."/>
            <person name="Nordborg M."/>
            <person name="Gaut B.S."/>
            <person name="Lysak M.A."/>
            <person name="Jenkins J."/>
            <person name="Grimwood J."/>
            <person name="Chapman J."/>
            <person name="Prochnik S."/>
            <person name="Shu S."/>
            <person name="Rokhsar D."/>
            <person name="Schmutz J."/>
            <person name="Weigel D."/>
            <person name="Wright S.I."/>
        </authorList>
    </citation>
    <scope>NUCLEOTIDE SEQUENCE [LARGE SCALE GENOMIC DNA]</scope>
    <source>
        <strain evidence="5">cv. Monte Gargano</strain>
    </source>
</reference>
<gene>
    <name evidence="4" type="ORF">CARUB_v10025358mg</name>
</gene>
<evidence type="ECO:0000256" key="1">
    <source>
        <dbReference type="ARBA" id="ARBA00008210"/>
    </source>
</evidence>
<sequence>MAAHNWCPYIGFSFILRYYIWKNSWPELLGTNGDYAASVIKGENSSLQVTVILVGTWVPDDLRCDRVRVWVDESRTVIKNPIAG</sequence>
<dbReference type="InterPro" id="IPR000864">
    <property type="entry name" value="Prot_inh_pot1"/>
</dbReference>
<dbReference type="Pfam" id="PF00280">
    <property type="entry name" value="potato_inhibit"/>
    <property type="match status" value="1"/>
</dbReference>
<dbReference type="PANTHER" id="PTHR33091:SF83">
    <property type="entry name" value="SERINE PROTEASE INHIBITOR, POTATO INHIBITOR I-TYPE FAMILY PROTEIN-RELATED"/>
    <property type="match status" value="1"/>
</dbReference>
<dbReference type="PRINTS" id="PR00292">
    <property type="entry name" value="POTATOINHBTR"/>
</dbReference>
<dbReference type="GO" id="GO:0004867">
    <property type="term" value="F:serine-type endopeptidase inhibitor activity"/>
    <property type="evidence" value="ECO:0007669"/>
    <property type="project" value="UniProtKB-KW"/>
</dbReference>